<accession>A0A0C3CBK0</accession>
<gene>
    <name evidence="1" type="ORF">PILCRDRAFT_297560</name>
</gene>
<dbReference type="EMBL" id="KN832980">
    <property type="protein sequence ID" value="KIM87072.1"/>
    <property type="molecule type" value="Genomic_DNA"/>
</dbReference>
<reference evidence="1 2" key="1">
    <citation type="submission" date="2014-04" db="EMBL/GenBank/DDBJ databases">
        <authorList>
            <consortium name="DOE Joint Genome Institute"/>
            <person name="Kuo A."/>
            <person name="Tarkka M."/>
            <person name="Buscot F."/>
            <person name="Kohler A."/>
            <person name="Nagy L.G."/>
            <person name="Floudas D."/>
            <person name="Copeland A."/>
            <person name="Barry K.W."/>
            <person name="Cichocki N."/>
            <person name="Veneault-Fourrey C."/>
            <person name="LaButti K."/>
            <person name="Lindquist E.A."/>
            <person name="Lipzen A."/>
            <person name="Lundell T."/>
            <person name="Morin E."/>
            <person name="Murat C."/>
            <person name="Sun H."/>
            <person name="Tunlid A."/>
            <person name="Henrissat B."/>
            <person name="Grigoriev I.V."/>
            <person name="Hibbett D.S."/>
            <person name="Martin F."/>
            <person name="Nordberg H.P."/>
            <person name="Cantor M.N."/>
            <person name="Hua S.X."/>
        </authorList>
    </citation>
    <scope>NUCLEOTIDE SEQUENCE [LARGE SCALE GENOMIC DNA]</scope>
    <source>
        <strain evidence="1 2">F 1598</strain>
    </source>
</reference>
<evidence type="ECO:0000313" key="2">
    <source>
        <dbReference type="Proteomes" id="UP000054166"/>
    </source>
</evidence>
<dbReference type="InParanoid" id="A0A0C3CBK0"/>
<evidence type="ECO:0000313" key="1">
    <source>
        <dbReference type="EMBL" id="KIM87072.1"/>
    </source>
</evidence>
<dbReference type="AlphaFoldDB" id="A0A0C3CBK0"/>
<dbReference type="Proteomes" id="UP000054166">
    <property type="component" value="Unassembled WGS sequence"/>
</dbReference>
<protein>
    <submittedName>
        <fullName evidence="1">Uncharacterized protein</fullName>
    </submittedName>
</protein>
<name>A0A0C3CBK0_PILCF</name>
<reference evidence="2" key="2">
    <citation type="submission" date="2015-01" db="EMBL/GenBank/DDBJ databases">
        <title>Evolutionary Origins and Diversification of the Mycorrhizal Mutualists.</title>
        <authorList>
            <consortium name="DOE Joint Genome Institute"/>
            <consortium name="Mycorrhizal Genomics Consortium"/>
            <person name="Kohler A."/>
            <person name="Kuo A."/>
            <person name="Nagy L.G."/>
            <person name="Floudas D."/>
            <person name="Copeland A."/>
            <person name="Barry K.W."/>
            <person name="Cichocki N."/>
            <person name="Veneault-Fourrey C."/>
            <person name="LaButti K."/>
            <person name="Lindquist E.A."/>
            <person name="Lipzen A."/>
            <person name="Lundell T."/>
            <person name="Morin E."/>
            <person name="Murat C."/>
            <person name="Riley R."/>
            <person name="Ohm R."/>
            <person name="Sun H."/>
            <person name="Tunlid A."/>
            <person name="Henrissat B."/>
            <person name="Grigoriev I.V."/>
            <person name="Hibbett D.S."/>
            <person name="Martin F."/>
        </authorList>
    </citation>
    <scope>NUCLEOTIDE SEQUENCE [LARGE SCALE GENOMIC DNA]</scope>
    <source>
        <strain evidence="2">F 1598</strain>
    </source>
</reference>
<organism evidence="1 2">
    <name type="scientific">Piloderma croceum (strain F 1598)</name>
    <dbReference type="NCBI Taxonomy" id="765440"/>
    <lineage>
        <taxon>Eukaryota</taxon>
        <taxon>Fungi</taxon>
        <taxon>Dikarya</taxon>
        <taxon>Basidiomycota</taxon>
        <taxon>Agaricomycotina</taxon>
        <taxon>Agaricomycetes</taxon>
        <taxon>Agaricomycetidae</taxon>
        <taxon>Atheliales</taxon>
        <taxon>Atheliaceae</taxon>
        <taxon>Piloderma</taxon>
    </lineage>
</organism>
<sequence>MVCTNAKTPSRDCCWRQRTALYSVFAAQICPVSTHVDPLCHQISSASQHLRRLNAKFGIRDQHLGPPTSADELGKIIFSHQFRKNL</sequence>
<keyword evidence="2" id="KW-1185">Reference proteome</keyword>
<proteinExistence type="predicted"/>
<dbReference type="HOGENOM" id="CLU_2498646_0_0_1"/>